<dbReference type="KEGG" id="mcou:NCTC10179_00431"/>
<dbReference type="Gene3D" id="3.40.630.30">
    <property type="match status" value="1"/>
</dbReference>
<organism evidence="2 3">
    <name type="scientific">Mycoplasmopsis columboralis</name>
    <dbReference type="NCBI Taxonomy" id="171282"/>
    <lineage>
        <taxon>Bacteria</taxon>
        <taxon>Bacillati</taxon>
        <taxon>Mycoplasmatota</taxon>
        <taxon>Mycoplasmoidales</taxon>
        <taxon>Metamycoplasmataceae</taxon>
        <taxon>Mycoplasmopsis</taxon>
    </lineage>
</organism>
<reference evidence="2 3" key="1">
    <citation type="submission" date="2019-01" db="EMBL/GenBank/DDBJ databases">
        <authorList>
            <consortium name="Pathogen Informatics"/>
        </authorList>
    </citation>
    <scope>NUCLEOTIDE SEQUENCE [LARGE SCALE GENOMIC DNA]</scope>
    <source>
        <strain evidence="2 3">NCTC10179</strain>
    </source>
</reference>
<dbReference type="EMBL" id="LR215039">
    <property type="protein sequence ID" value="VEU76258.1"/>
    <property type="molecule type" value="Genomic_DNA"/>
</dbReference>
<feature type="domain" description="N-acetyltransferase" evidence="1">
    <location>
        <begin position="121"/>
        <end position="252"/>
    </location>
</feature>
<accession>A0A449B6X3</accession>
<keyword evidence="3" id="KW-1185">Reference proteome</keyword>
<dbReference type="SUPFAM" id="SSF55729">
    <property type="entry name" value="Acyl-CoA N-acyltransferases (Nat)"/>
    <property type="match status" value="1"/>
</dbReference>
<name>A0A449B6X3_9BACT</name>
<gene>
    <name evidence="2" type="ORF">NCTC10179_00431</name>
</gene>
<dbReference type="RefSeq" id="WP_036434859.1">
    <property type="nucleotide sequence ID" value="NZ_LR215039.1"/>
</dbReference>
<proteinExistence type="predicted"/>
<evidence type="ECO:0000313" key="3">
    <source>
        <dbReference type="Proteomes" id="UP000289497"/>
    </source>
</evidence>
<evidence type="ECO:0000259" key="1">
    <source>
        <dbReference type="PROSITE" id="PS51186"/>
    </source>
</evidence>
<dbReference type="InterPro" id="IPR000182">
    <property type="entry name" value="GNAT_dom"/>
</dbReference>
<protein>
    <recommendedName>
        <fullName evidence="1">N-acetyltransferase domain-containing protein</fullName>
    </recommendedName>
</protein>
<sequence length="252" mass="30020">MKKKIEKLLLNNFPVNNWVYFLLKNNQAKLIRIDNICAIYEMKELNNQEVSFLHFITYKHLLRKQTLQKIQRLIVQLNPNYIYVDKNNYLDFKKVMNSLESIVWFNQIMTNDNKKTKLESTNSELVYSSNKSEYKKFLNGEFGFFEDLWIKQINSKRKDIFYLENNLEKICGASIVYTINNYDVLWGVNTKKEFQNQGWATQMLSLFLNKQTQNKRKTLIYVDSASSKLINFYSKLGFKTMGEIAIFKNKLV</sequence>
<dbReference type="Proteomes" id="UP000289497">
    <property type="component" value="Chromosome"/>
</dbReference>
<dbReference type="Pfam" id="PF13508">
    <property type="entry name" value="Acetyltransf_7"/>
    <property type="match status" value="1"/>
</dbReference>
<dbReference type="InterPro" id="IPR016181">
    <property type="entry name" value="Acyl_CoA_acyltransferase"/>
</dbReference>
<dbReference type="GO" id="GO:0016747">
    <property type="term" value="F:acyltransferase activity, transferring groups other than amino-acyl groups"/>
    <property type="evidence" value="ECO:0007669"/>
    <property type="project" value="InterPro"/>
</dbReference>
<dbReference type="AlphaFoldDB" id="A0A449B6X3"/>
<dbReference type="PROSITE" id="PS51186">
    <property type="entry name" value="GNAT"/>
    <property type="match status" value="1"/>
</dbReference>
<evidence type="ECO:0000313" key="2">
    <source>
        <dbReference type="EMBL" id="VEU76258.1"/>
    </source>
</evidence>